<dbReference type="OrthoDB" id="9795306at2"/>
<dbReference type="STRING" id="1237149.C900_00411"/>
<dbReference type="eggNOG" id="COG2764">
    <property type="taxonomic scope" value="Bacteria"/>
</dbReference>
<feature type="domain" description="PhnB-like" evidence="1">
    <location>
        <begin position="6"/>
        <end position="138"/>
    </location>
</feature>
<dbReference type="CDD" id="cd06588">
    <property type="entry name" value="PhnB_like"/>
    <property type="match status" value="1"/>
</dbReference>
<dbReference type="RefSeq" id="WP_009583328.1">
    <property type="nucleotide sequence ID" value="NZ_AMZN01000116.1"/>
</dbReference>
<protein>
    <submittedName>
        <fullName evidence="2">PhnB protein</fullName>
    </submittedName>
</protein>
<gene>
    <name evidence="2" type="ORF">C900_00411</name>
</gene>
<dbReference type="SUPFAM" id="SSF54593">
    <property type="entry name" value="Glyoxalase/Bleomycin resistance protein/Dihydroxybiphenyl dioxygenase"/>
    <property type="match status" value="1"/>
</dbReference>
<dbReference type="InterPro" id="IPR028973">
    <property type="entry name" value="PhnB-like"/>
</dbReference>
<name>L8JLJ5_9BACT</name>
<dbReference type="InterPro" id="IPR029068">
    <property type="entry name" value="Glyas_Bleomycin-R_OHBP_Dase"/>
</dbReference>
<dbReference type="EMBL" id="AMZN01000116">
    <property type="protein sequence ID" value="ELR68379.1"/>
    <property type="molecule type" value="Genomic_DNA"/>
</dbReference>
<keyword evidence="3" id="KW-1185">Reference proteome</keyword>
<dbReference type="Gene3D" id="3.10.180.10">
    <property type="entry name" value="2,3-Dihydroxybiphenyl 1,2-Dioxygenase, domain 1"/>
    <property type="match status" value="1"/>
</dbReference>
<comment type="caution">
    <text evidence="2">The sequence shown here is derived from an EMBL/GenBank/DDBJ whole genome shotgun (WGS) entry which is preliminary data.</text>
</comment>
<dbReference type="PATRIC" id="fig|1237149.3.peg.5527"/>
<dbReference type="Proteomes" id="UP000011135">
    <property type="component" value="Unassembled WGS sequence"/>
</dbReference>
<dbReference type="PANTHER" id="PTHR33990:SF1">
    <property type="entry name" value="PROTEIN YJDN"/>
    <property type="match status" value="1"/>
</dbReference>
<sequence>MATTLNPYLHFSGNAEEVFTFYQSVFGGEFMGGITRYKDMPMEGHKDVSEEDQNKVLHVALPISNDSVLMGSDVPEYMGKVNQGNNFFISIHTDSKKEADRLFNGLSAGGSVSMPMADAPWGAYFGMFKDKFGVQWMVTYRAES</sequence>
<evidence type="ECO:0000313" key="3">
    <source>
        <dbReference type="Proteomes" id="UP000011135"/>
    </source>
</evidence>
<evidence type="ECO:0000259" key="1">
    <source>
        <dbReference type="Pfam" id="PF06983"/>
    </source>
</evidence>
<dbReference type="PANTHER" id="PTHR33990">
    <property type="entry name" value="PROTEIN YJDN-RELATED"/>
    <property type="match status" value="1"/>
</dbReference>
<dbReference type="Pfam" id="PF06983">
    <property type="entry name" value="3-dmu-9_3-mt"/>
    <property type="match status" value="1"/>
</dbReference>
<evidence type="ECO:0000313" key="2">
    <source>
        <dbReference type="EMBL" id="ELR68379.1"/>
    </source>
</evidence>
<reference evidence="2 3" key="1">
    <citation type="submission" date="2012-12" db="EMBL/GenBank/DDBJ databases">
        <title>Genome assembly of Fulvivirga imtechensis AK7.</title>
        <authorList>
            <person name="Nupur N."/>
            <person name="Khatri I."/>
            <person name="Kumar R."/>
            <person name="Subramanian S."/>
            <person name="Pinnaka A."/>
        </authorList>
    </citation>
    <scope>NUCLEOTIDE SEQUENCE [LARGE SCALE GENOMIC DNA]</scope>
    <source>
        <strain evidence="2 3">AK7</strain>
    </source>
</reference>
<proteinExistence type="predicted"/>
<accession>L8JLJ5</accession>
<dbReference type="AlphaFoldDB" id="L8JLJ5"/>
<organism evidence="2 3">
    <name type="scientific">Fulvivirga imtechensis AK7</name>
    <dbReference type="NCBI Taxonomy" id="1237149"/>
    <lineage>
        <taxon>Bacteria</taxon>
        <taxon>Pseudomonadati</taxon>
        <taxon>Bacteroidota</taxon>
        <taxon>Cytophagia</taxon>
        <taxon>Cytophagales</taxon>
        <taxon>Fulvivirgaceae</taxon>
        <taxon>Fulvivirga</taxon>
    </lineage>
</organism>